<evidence type="ECO:0000313" key="4">
    <source>
        <dbReference type="EMBL" id="MET3944701.1"/>
    </source>
</evidence>
<reference evidence="2 9" key="1">
    <citation type="submission" date="2024-06" db="EMBL/GenBank/DDBJ databases">
        <title>Sequencing the genomes of 1000 actinobacteria strains.</title>
        <authorList>
            <person name="Klenk H.-P."/>
        </authorList>
    </citation>
    <scope>NUCLEOTIDE SEQUENCE [LARGE SCALE GENOMIC DNA]</scope>
    <source>
        <strain evidence="2 9">DSM 44265</strain>
    </source>
</reference>
<dbReference type="InterPro" id="IPR050900">
    <property type="entry name" value="Transposase_IS3/IS150/IS904"/>
</dbReference>
<dbReference type="EMBL" id="JBEPNZ010000001">
    <property type="protein sequence ID" value="MET3945261.1"/>
    <property type="molecule type" value="Genomic_DNA"/>
</dbReference>
<evidence type="ECO:0000313" key="3">
    <source>
        <dbReference type="EMBL" id="MET3944300.1"/>
    </source>
</evidence>
<keyword evidence="9" id="KW-1185">Reference proteome</keyword>
<dbReference type="EMBL" id="JBEPNZ010000001">
    <property type="protein sequence ID" value="MET3944300.1"/>
    <property type="molecule type" value="Genomic_DNA"/>
</dbReference>
<comment type="caution">
    <text evidence="2">The sequence shown here is derived from an EMBL/GenBank/DDBJ whole genome shotgun (WGS) entry which is preliminary data.</text>
</comment>
<organism evidence="2 9">
    <name type="scientific">Corynebacterium mucifaciens</name>
    <dbReference type="NCBI Taxonomy" id="57171"/>
    <lineage>
        <taxon>Bacteria</taxon>
        <taxon>Bacillati</taxon>
        <taxon>Actinomycetota</taxon>
        <taxon>Actinomycetes</taxon>
        <taxon>Mycobacteriales</taxon>
        <taxon>Corynebacteriaceae</taxon>
        <taxon>Corynebacterium</taxon>
    </lineage>
</organism>
<evidence type="ECO:0000313" key="9">
    <source>
        <dbReference type="Proteomes" id="UP001549139"/>
    </source>
</evidence>
<dbReference type="Gene3D" id="3.30.420.10">
    <property type="entry name" value="Ribonuclease H-like superfamily/Ribonuclease H"/>
    <property type="match status" value="1"/>
</dbReference>
<evidence type="ECO:0000313" key="5">
    <source>
        <dbReference type="EMBL" id="MET3944749.1"/>
    </source>
</evidence>
<dbReference type="SUPFAM" id="SSF53098">
    <property type="entry name" value="Ribonuclease H-like"/>
    <property type="match status" value="1"/>
</dbReference>
<name>A0ABV2NX26_9CORY</name>
<evidence type="ECO:0000313" key="7">
    <source>
        <dbReference type="EMBL" id="MET3944871.1"/>
    </source>
</evidence>
<sequence length="324" mass="36164">MGIIGVSRSRVFYETNPRPRTDNPIPHHQRRINRLPDATVKRIVEILDGNPHCGVDQVFYAALNNGIYLASLRSFYRVAKAHGKLLHQRHNTKARQATRRHTAAPPHVHATAPGQVLCWDITFLPGQYYGQTFALHMVIDLYSRAIVGFVVAERENSQLAAAMFADIFTRFPDVHTVHSDNGAAMTSKRLGKLFAEHGVARSLNRPHTSNDNPHAESVFHTLKTRTYYPKTFTTLSEANAWVSAWVPVYNATPHSGINYYPPQAVLDGTWIQLQHKREEAMRTALSEGAITQLPDTKAGTSLPAEVSIIRTTTQTAPPPQPITI</sequence>
<dbReference type="EMBL" id="JBEPNZ010000001">
    <property type="protein sequence ID" value="MET3944701.1"/>
    <property type="molecule type" value="Genomic_DNA"/>
</dbReference>
<dbReference type="PANTHER" id="PTHR46889:SF4">
    <property type="entry name" value="TRANSPOSASE INSO FOR INSERTION SEQUENCE ELEMENT IS911B-RELATED"/>
    <property type="match status" value="1"/>
</dbReference>
<dbReference type="EMBL" id="JBEPNZ010000001">
    <property type="protein sequence ID" value="MET3944833.1"/>
    <property type="molecule type" value="Genomic_DNA"/>
</dbReference>
<dbReference type="PANTHER" id="PTHR46889">
    <property type="entry name" value="TRANSPOSASE INSF FOR INSERTION SEQUENCE IS3B-RELATED"/>
    <property type="match status" value="1"/>
</dbReference>
<feature type="domain" description="Integrase catalytic" evidence="1">
    <location>
        <begin position="109"/>
        <end position="269"/>
    </location>
</feature>
<dbReference type="EMBL" id="JBEPNZ010000001">
    <property type="protein sequence ID" value="MET3944871.1"/>
    <property type="molecule type" value="Genomic_DNA"/>
</dbReference>
<protein>
    <submittedName>
        <fullName evidence="2">Transposase</fullName>
    </submittedName>
</protein>
<evidence type="ECO:0000259" key="1">
    <source>
        <dbReference type="PROSITE" id="PS50994"/>
    </source>
</evidence>
<dbReference type="EMBL" id="JBEPNZ010000001">
    <property type="protein sequence ID" value="MET3944749.1"/>
    <property type="molecule type" value="Genomic_DNA"/>
</dbReference>
<dbReference type="Pfam" id="PF00665">
    <property type="entry name" value="rve"/>
    <property type="match status" value="1"/>
</dbReference>
<dbReference type="PROSITE" id="PS50994">
    <property type="entry name" value="INTEGRASE"/>
    <property type="match status" value="1"/>
</dbReference>
<dbReference type="InterPro" id="IPR012337">
    <property type="entry name" value="RNaseH-like_sf"/>
</dbReference>
<proteinExistence type="predicted"/>
<evidence type="ECO:0000313" key="6">
    <source>
        <dbReference type="EMBL" id="MET3944833.1"/>
    </source>
</evidence>
<gene>
    <name evidence="2" type="ORF">JOF50_000944</name>
    <name evidence="3" type="ORF">JOF50_001099</name>
    <name evidence="4" type="ORF">JOF50_001500</name>
    <name evidence="5" type="ORF">JOF50_001548</name>
    <name evidence="6" type="ORF">JOF50_001632</name>
    <name evidence="7" type="ORF">JOF50_001670</name>
    <name evidence="8" type="ORF">JOF50_002060</name>
</gene>
<dbReference type="Proteomes" id="UP001549139">
    <property type="component" value="Unassembled WGS sequence"/>
</dbReference>
<dbReference type="InterPro" id="IPR001584">
    <property type="entry name" value="Integrase_cat-core"/>
</dbReference>
<accession>A0ABV2NX26</accession>
<evidence type="ECO:0000313" key="8">
    <source>
        <dbReference type="EMBL" id="MET3945261.1"/>
    </source>
</evidence>
<dbReference type="InterPro" id="IPR036397">
    <property type="entry name" value="RNaseH_sf"/>
</dbReference>
<dbReference type="NCBIfam" id="NF033516">
    <property type="entry name" value="transpos_IS3"/>
    <property type="match status" value="1"/>
</dbReference>
<dbReference type="InterPro" id="IPR048020">
    <property type="entry name" value="Transpos_IS3"/>
</dbReference>
<evidence type="ECO:0000313" key="2">
    <source>
        <dbReference type="EMBL" id="MET3944145.1"/>
    </source>
</evidence>
<dbReference type="EMBL" id="JBEPNZ010000001">
    <property type="protein sequence ID" value="MET3944145.1"/>
    <property type="molecule type" value="Genomic_DNA"/>
</dbReference>